<evidence type="ECO:0000313" key="2">
    <source>
        <dbReference type="EnsemblPlants" id="PGSC0003DMT400093525"/>
    </source>
</evidence>
<feature type="compositionally biased region" description="Low complexity" evidence="1">
    <location>
        <begin position="39"/>
        <end position="48"/>
    </location>
</feature>
<name>M1DS51_SOLTU</name>
<proteinExistence type="predicted"/>
<dbReference type="AlphaFoldDB" id="M1DS51"/>
<protein>
    <submittedName>
        <fullName evidence="2">Integrase core domain containing protein</fullName>
    </submittedName>
</protein>
<evidence type="ECO:0000256" key="1">
    <source>
        <dbReference type="SAM" id="MobiDB-lite"/>
    </source>
</evidence>
<dbReference type="Proteomes" id="UP000011115">
    <property type="component" value="Unassembled WGS sequence"/>
</dbReference>
<accession>M1DS51</accession>
<dbReference type="InParanoid" id="M1DS51"/>
<organism evidence="2 3">
    <name type="scientific">Solanum tuberosum</name>
    <name type="common">Potato</name>
    <dbReference type="NCBI Taxonomy" id="4113"/>
    <lineage>
        <taxon>Eukaryota</taxon>
        <taxon>Viridiplantae</taxon>
        <taxon>Streptophyta</taxon>
        <taxon>Embryophyta</taxon>
        <taxon>Tracheophyta</taxon>
        <taxon>Spermatophyta</taxon>
        <taxon>Magnoliopsida</taxon>
        <taxon>eudicotyledons</taxon>
        <taxon>Gunneridae</taxon>
        <taxon>Pentapetalae</taxon>
        <taxon>asterids</taxon>
        <taxon>lamiids</taxon>
        <taxon>Solanales</taxon>
        <taxon>Solanaceae</taxon>
        <taxon>Solanoideae</taxon>
        <taxon>Solaneae</taxon>
        <taxon>Solanum</taxon>
    </lineage>
</organism>
<dbReference type="EnsemblPlants" id="PGSC0003DMT400093525">
    <property type="protein sequence ID" value="PGSC0003DMT400093525"/>
    <property type="gene ID" value="PGSC0003DMG400043096"/>
</dbReference>
<dbReference type="PaxDb" id="4113-PGSC0003DMT400093525"/>
<keyword evidence="3" id="KW-1185">Reference proteome</keyword>
<dbReference type="Gramene" id="PGSC0003DMT400093525">
    <property type="protein sequence ID" value="PGSC0003DMT400093525"/>
    <property type="gene ID" value="PGSC0003DMG400043096"/>
</dbReference>
<reference evidence="3" key="1">
    <citation type="journal article" date="2011" name="Nature">
        <title>Genome sequence and analysis of the tuber crop potato.</title>
        <authorList>
            <consortium name="The Potato Genome Sequencing Consortium"/>
        </authorList>
    </citation>
    <scope>NUCLEOTIDE SEQUENCE [LARGE SCALE GENOMIC DNA]</scope>
    <source>
        <strain evidence="3">cv. DM1-3 516 R44</strain>
    </source>
</reference>
<feature type="region of interest" description="Disordered" evidence="1">
    <location>
        <begin position="19"/>
        <end position="49"/>
    </location>
</feature>
<dbReference type="HOGENOM" id="CLU_1087422_0_0_1"/>
<reference evidence="2" key="2">
    <citation type="submission" date="2015-06" db="UniProtKB">
        <authorList>
            <consortium name="EnsemblPlants"/>
        </authorList>
    </citation>
    <scope>IDENTIFICATION</scope>
    <source>
        <strain evidence="2">DM1-3 516 R44</strain>
    </source>
</reference>
<evidence type="ECO:0000313" key="3">
    <source>
        <dbReference type="Proteomes" id="UP000011115"/>
    </source>
</evidence>
<sequence>MDPKKAPVYAAKGMLKSVAPSFRLSDEDTNPETDPAYVPPTTSTSPTTLHTIRNQTRSNGTTTSSFESTSVRDILVPPNTDLAPVVEEPNRWCVSGQWQIFQDPHMLSEKERMARLVTEEHKDIVRSGVFQRNAAQKETLWHWLARHLATDGERTEWLYMDAGVPVWFCDKLVQATKTLDIGLIWDEANVAAPWREPQVELPPLGADLVVGWSRCRVRSLPLQPLLRMPQFPILPPLVRPLAPPDPPPLQGLLPCL</sequence>